<evidence type="ECO:0000313" key="7">
    <source>
        <dbReference type="EMBL" id="UOB21050.1"/>
    </source>
</evidence>
<dbReference type="InterPro" id="IPR013740">
    <property type="entry name" value="Redoxin"/>
</dbReference>
<dbReference type="Pfam" id="PF08534">
    <property type="entry name" value="Redoxin"/>
    <property type="match status" value="1"/>
</dbReference>
<keyword evidence="4" id="KW-1015">Disulfide bond</keyword>
<keyword evidence="3" id="KW-0735">Signal-anchor</keyword>
<dbReference type="PANTHER" id="PTHR42852:SF6">
    <property type="entry name" value="THIOL:DISULFIDE INTERCHANGE PROTEIN DSBE"/>
    <property type="match status" value="1"/>
</dbReference>
<protein>
    <submittedName>
        <fullName evidence="7">TlpA family protein disulfide reductase</fullName>
    </submittedName>
</protein>
<sequence length="181" mass="21075">MKKLITVLLSLLFISLAAYSIYTVIQFNQSKNQISNKNTISHEHPVNGKNIGNITVMDFNNHTYKLKESLKHDINIINMWASWCEPCNKEMPELIHYDQQKPNHVGLIGLNVQDKPDKRDEFIKKYSPDYPMYSLSEEITKQYKFTYVPTTLFVDKEGKVLKTYIGELNQSQIESITQQID</sequence>
<evidence type="ECO:0000256" key="3">
    <source>
        <dbReference type="ARBA" id="ARBA00022968"/>
    </source>
</evidence>
<evidence type="ECO:0000256" key="2">
    <source>
        <dbReference type="ARBA" id="ARBA00022748"/>
    </source>
</evidence>
<dbReference type="InterPro" id="IPR036249">
    <property type="entry name" value="Thioredoxin-like_sf"/>
</dbReference>
<reference evidence="7" key="2">
    <citation type="submission" date="2022-04" db="EMBL/GenBank/DDBJ databases">
        <title>Antimicrobial genetic elements in methicillin-resistant Macrococcus armenti.</title>
        <authorList>
            <person name="Keller J.E."/>
            <person name="Schwendener S."/>
            <person name="Pantucek R."/>
            <person name="Perreten V."/>
        </authorList>
    </citation>
    <scope>NUCLEOTIDE SEQUENCE</scope>
    <source>
        <strain evidence="7">CCM 2609</strain>
    </source>
</reference>
<dbReference type="PROSITE" id="PS00194">
    <property type="entry name" value="THIOREDOXIN_1"/>
    <property type="match status" value="1"/>
</dbReference>
<dbReference type="RefSeq" id="WP_243366423.1">
    <property type="nucleotide sequence ID" value="NZ_CP094348.1"/>
</dbReference>
<dbReference type="PANTHER" id="PTHR42852">
    <property type="entry name" value="THIOL:DISULFIDE INTERCHANGE PROTEIN DSBE"/>
    <property type="match status" value="1"/>
</dbReference>
<evidence type="ECO:0000256" key="5">
    <source>
        <dbReference type="ARBA" id="ARBA00023284"/>
    </source>
</evidence>
<keyword evidence="5" id="KW-0676">Redox-active center</keyword>
<evidence type="ECO:0000259" key="6">
    <source>
        <dbReference type="PROSITE" id="PS51352"/>
    </source>
</evidence>
<reference evidence="7" key="1">
    <citation type="submission" date="2022-03" db="EMBL/GenBank/DDBJ databases">
        <authorList>
            <person name="Vrbovska V."/>
            <person name="Kovarovic V."/>
            <person name="Botka T."/>
            <person name="Pantucek R."/>
        </authorList>
    </citation>
    <scope>NUCLEOTIDE SEQUENCE</scope>
    <source>
        <strain evidence="7">CCM 2609</strain>
    </source>
</reference>
<organism evidence="7 8">
    <name type="scientific">Macrococcus armenti</name>
    <dbReference type="NCBI Taxonomy" id="2875764"/>
    <lineage>
        <taxon>Bacteria</taxon>
        <taxon>Bacillati</taxon>
        <taxon>Bacillota</taxon>
        <taxon>Bacilli</taxon>
        <taxon>Bacillales</taxon>
        <taxon>Staphylococcaceae</taxon>
        <taxon>Macrococcus</taxon>
    </lineage>
</organism>
<name>A0ABY3ZVW0_9STAP</name>
<dbReference type="InterPro" id="IPR017937">
    <property type="entry name" value="Thioredoxin_CS"/>
</dbReference>
<feature type="domain" description="Thioredoxin" evidence="6">
    <location>
        <begin position="45"/>
        <end position="181"/>
    </location>
</feature>
<dbReference type="EMBL" id="CP094348">
    <property type="protein sequence ID" value="UOB21050.1"/>
    <property type="molecule type" value="Genomic_DNA"/>
</dbReference>
<keyword evidence="3" id="KW-0812">Transmembrane</keyword>
<comment type="subcellular location">
    <subcellularLocation>
        <location evidence="1">Cell envelope</location>
    </subcellularLocation>
</comment>
<dbReference type="PROSITE" id="PS51352">
    <property type="entry name" value="THIOREDOXIN_2"/>
    <property type="match status" value="1"/>
</dbReference>
<dbReference type="Gene3D" id="3.40.30.10">
    <property type="entry name" value="Glutaredoxin"/>
    <property type="match status" value="1"/>
</dbReference>
<evidence type="ECO:0000313" key="8">
    <source>
        <dbReference type="Proteomes" id="UP000830343"/>
    </source>
</evidence>
<evidence type="ECO:0000256" key="4">
    <source>
        <dbReference type="ARBA" id="ARBA00023157"/>
    </source>
</evidence>
<dbReference type="InterPro" id="IPR013766">
    <property type="entry name" value="Thioredoxin_domain"/>
</dbReference>
<accession>A0ABY3ZVW0</accession>
<gene>
    <name evidence="7" type="ORF">MRZ06_02925</name>
</gene>
<dbReference type="InterPro" id="IPR050553">
    <property type="entry name" value="Thioredoxin_ResA/DsbE_sf"/>
</dbReference>
<keyword evidence="2" id="KW-0201">Cytochrome c-type biogenesis</keyword>
<dbReference type="CDD" id="cd02966">
    <property type="entry name" value="TlpA_like_family"/>
    <property type="match status" value="1"/>
</dbReference>
<dbReference type="Proteomes" id="UP000830343">
    <property type="component" value="Chromosome"/>
</dbReference>
<dbReference type="SUPFAM" id="SSF52833">
    <property type="entry name" value="Thioredoxin-like"/>
    <property type="match status" value="1"/>
</dbReference>
<evidence type="ECO:0000256" key="1">
    <source>
        <dbReference type="ARBA" id="ARBA00004196"/>
    </source>
</evidence>
<proteinExistence type="predicted"/>
<keyword evidence="8" id="KW-1185">Reference proteome</keyword>